<dbReference type="AlphaFoldDB" id="A0A9D1JN51"/>
<dbReference type="GO" id="GO:0016887">
    <property type="term" value="F:ATP hydrolysis activity"/>
    <property type="evidence" value="ECO:0007669"/>
    <property type="project" value="InterPro"/>
</dbReference>
<dbReference type="GO" id="GO:0005524">
    <property type="term" value="F:ATP binding"/>
    <property type="evidence" value="ECO:0007669"/>
    <property type="project" value="UniProtKB-KW"/>
</dbReference>
<name>A0A9D1JN51_9BACT</name>
<dbReference type="Gene3D" id="3.40.50.300">
    <property type="entry name" value="P-loop containing nucleotide triphosphate hydrolases"/>
    <property type="match status" value="1"/>
</dbReference>
<evidence type="ECO:0000313" key="3">
    <source>
        <dbReference type="Proteomes" id="UP000823928"/>
    </source>
</evidence>
<keyword evidence="2" id="KW-0067">ATP-binding</keyword>
<gene>
    <name evidence="2" type="ORF">IAC10_08325</name>
</gene>
<dbReference type="InterPro" id="IPR041685">
    <property type="entry name" value="AAA_GajA/Old/RecF-like"/>
</dbReference>
<dbReference type="Pfam" id="PF13175">
    <property type="entry name" value="AAA_15"/>
    <property type="match status" value="1"/>
</dbReference>
<evidence type="ECO:0000259" key="1">
    <source>
        <dbReference type="Pfam" id="PF13175"/>
    </source>
</evidence>
<dbReference type="Proteomes" id="UP000823928">
    <property type="component" value="Unassembled WGS sequence"/>
</dbReference>
<accession>A0A9D1JN51</accession>
<reference evidence="2" key="2">
    <citation type="journal article" date="2021" name="PeerJ">
        <title>Extensive microbial diversity within the chicken gut microbiome revealed by metagenomics and culture.</title>
        <authorList>
            <person name="Gilroy R."/>
            <person name="Ravi A."/>
            <person name="Getino M."/>
            <person name="Pursley I."/>
            <person name="Horton D.L."/>
            <person name="Alikhan N.F."/>
            <person name="Baker D."/>
            <person name="Gharbi K."/>
            <person name="Hall N."/>
            <person name="Watson M."/>
            <person name="Adriaenssens E.M."/>
            <person name="Foster-Nyarko E."/>
            <person name="Jarju S."/>
            <person name="Secka A."/>
            <person name="Antonio M."/>
            <person name="Oren A."/>
            <person name="Chaudhuri R.R."/>
            <person name="La Ragione R."/>
            <person name="Hildebrand F."/>
            <person name="Pallen M.J."/>
        </authorList>
    </citation>
    <scope>NUCLEOTIDE SEQUENCE</scope>
    <source>
        <strain evidence="2">6276</strain>
    </source>
</reference>
<dbReference type="SUPFAM" id="SSF52540">
    <property type="entry name" value="P-loop containing nucleoside triphosphate hydrolases"/>
    <property type="match status" value="1"/>
</dbReference>
<dbReference type="EMBL" id="DVIU01000164">
    <property type="protein sequence ID" value="HIS36618.1"/>
    <property type="molecule type" value="Genomic_DNA"/>
</dbReference>
<organism evidence="2 3">
    <name type="scientific">Candidatus Scatousia excrementigallinarum</name>
    <dbReference type="NCBI Taxonomy" id="2840935"/>
    <lineage>
        <taxon>Bacteria</taxon>
        <taxon>Candidatus Scatousia</taxon>
    </lineage>
</organism>
<dbReference type="InterPro" id="IPR027417">
    <property type="entry name" value="P-loop_NTPase"/>
</dbReference>
<keyword evidence="2" id="KW-0547">Nucleotide-binding</keyword>
<reference evidence="2" key="1">
    <citation type="submission" date="2020-10" db="EMBL/GenBank/DDBJ databases">
        <authorList>
            <person name="Gilroy R."/>
        </authorList>
    </citation>
    <scope>NUCLEOTIDE SEQUENCE</scope>
    <source>
        <strain evidence="2">6276</strain>
    </source>
</reference>
<dbReference type="PANTHER" id="PTHR43581">
    <property type="entry name" value="ATP/GTP PHOSPHATASE"/>
    <property type="match status" value="1"/>
</dbReference>
<dbReference type="PANTHER" id="PTHR43581:SF2">
    <property type="entry name" value="EXCINUCLEASE ATPASE SUBUNIT"/>
    <property type="match status" value="1"/>
</dbReference>
<evidence type="ECO:0000313" key="2">
    <source>
        <dbReference type="EMBL" id="HIS36618.1"/>
    </source>
</evidence>
<protein>
    <submittedName>
        <fullName evidence="2">ATP-binding protein</fullName>
    </submittedName>
</protein>
<sequence length="492" mass="56778">MKFYLDNIGILSNVTIDCNGLAVITGFNNSGKTTLGKAIYSLFDAVEDLEIKNLNDKQSYANNAIHQVLNMSELRYMYYTLRAELEIAQEQNTLENNADVKESILDYINKDMPRCNNIEAIINYIEKIRKLLIDFDIDEIIKTFTKQNSGINTAAYEKFKSNLQKALDELDEIKKTVLSDLEMINYSNDWIGLTLINEFSGQIQPIKNKDVESTLTISDNDQIFDIKCVGNSFKISYNSFNNTINRIFMLDDIYDIDDAYCIRMKRNVPRFNISHNSNTELPSGYLDLLNSRAAISHSDKNRLWIMRKNELSIIDREAIYSKYKEALDLIDKVIPGDFLPKQIGMFYRSDGTELNIKNLASGSKVFAIIKILLMSGALDEKTILILDEPEVHLHPEWQNKYAELLVILIKTIKCKVILSTHSPNFLLALETMVKKYAIENVFNTYVTKRKQDHYMIEFNEVSNNIEQAYELLAKPYLQMDAMRYELNDTSEE</sequence>
<proteinExistence type="predicted"/>
<comment type="caution">
    <text evidence="2">The sequence shown here is derived from an EMBL/GenBank/DDBJ whole genome shotgun (WGS) entry which is preliminary data.</text>
</comment>
<dbReference type="InterPro" id="IPR051396">
    <property type="entry name" value="Bact_Antivir_Def_Nuclease"/>
</dbReference>
<feature type="domain" description="Endonuclease GajA/Old nuclease/RecF-like AAA" evidence="1">
    <location>
        <begin position="3"/>
        <end position="425"/>
    </location>
</feature>